<comment type="similarity">
    <text evidence="1 2">Belongs to the small heat shock protein (HSP20) family.</text>
</comment>
<dbReference type="PANTHER" id="PTHR11527">
    <property type="entry name" value="HEAT-SHOCK PROTEIN 20 FAMILY MEMBER"/>
    <property type="match status" value="1"/>
</dbReference>
<dbReference type="CDD" id="cd06464">
    <property type="entry name" value="ACD_sHsps-like"/>
    <property type="match status" value="1"/>
</dbReference>
<feature type="domain" description="SHSP" evidence="3">
    <location>
        <begin position="25"/>
        <end position="136"/>
    </location>
</feature>
<dbReference type="SUPFAM" id="SSF49764">
    <property type="entry name" value="HSP20-like chaperones"/>
    <property type="match status" value="1"/>
</dbReference>
<organism evidence="4 5">
    <name type="scientific">Rhodococcus tukisamuensis</name>
    <dbReference type="NCBI Taxonomy" id="168276"/>
    <lineage>
        <taxon>Bacteria</taxon>
        <taxon>Bacillati</taxon>
        <taxon>Actinomycetota</taxon>
        <taxon>Actinomycetes</taxon>
        <taxon>Mycobacteriales</taxon>
        <taxon>Nocardiaceae</taxon>
        <taxon>Rhodococcus</taxon>
    </lineage>
</organism>
<protein>
    <submittedName>
        <fullName evidence="4">HSP20 family protein</fullName>
    </submittedName>
</protein>
<dbReference type="PROSITE" id="PS01031">
    <property type="entry name" value="SHSP"/>
    <property type="match status" value="1"/>
</dbReference>
<dbReference type="InterPro" id="IPR002068">
    <property type="entry name" value="A-crystallin/Hsp20_dom"/>
</dbReference>
<evidence type="ECO:0000259" key="3">
    <source>
        <dbReference type="PROSITE" id="PS01031"/>
    </source>
</evidence>
<evidence type="ECO:0000313" key="4">
    <source>
        <dbReference type="EMBL" id="SDC74219.1"/>
    </source>
</evidence>
<dbReference type="Pfam" id="PF00011">
    <property type="entry name" value="HSP20"/>
    <property type="match status" value="1"/>
</dbReference>
<dbReference type="STRING" id="168276.SAMN05444580_101760"/>
<evidence type="ECO:0000256" key="2">
    <source>
        <dbReference type="RuleBase" id="RU003616"/>
    </source>
</evidence>
<evidence type="ECO:0000256" key="1">
    <source>
        <dbReference type="PROSITE-ProRule" id="PRU00285"/>
    </source>
</evidence>
<dbReference type="InterPro" id="IPR031107">
    <property type="entry name" value="Small_HSP"/>
</dbReference>
<proteinExistence type="inferred from homology"/>
<evidence type="ECO:0000313" key="5">
    <source>
        <dbReference type="Proteomes" id="UP000199417"/>
    </source>
</evidence>
<dbReference type="EMBL" id="FNAB01000001">
    <property type="protein sequence ID" value="SDC74219.1"/>
    <property type="molecule type" value="Genomic_DNA"/>
</dbReference>
<gene>
    <name evidence="4" type="ORF">SAMN05444580_101760</name>
</gene>
<dbReference type="Gene3D" id="2.60.40.790">
    <property type="match status" value="1"/>
</dbReference>
<dbReference type="AlphaFoldDB" id="A0A1G6P2E1"/>
<keyword evidence="5" id="KW-1185">Reference proteome</keyword>
<accession>A0A1G6P2E1</accession>
<name>A0A1G6P2E1_9NOCA</name>
<dbReference type="InterPro" id="IPR008978">
    <property type="entry name" value="HSP20-like_chaperone"/>
</dbReference>
<dbReference type="Proteomes" id="UP000199417">
    <property type="component" value="Unassembled WGS sequence"/>
</dbReference>
<sequence>MPLRFDPFRDFDRLSEQMLGAAAGSARAPRFMPMDLYRSGDHYVLHADLPGVDPGSVEVSVDGGILTVKAQRSERTEHDVQWLASERFTGGYMRQLSLGDGIDSEHIAATYQNGVLTVTLPVVEKAKPRRIEITPGASDETKIIAPADAPGQATTT</sequence>
<reference evidence="4 5" key="1">
    <citation type="submission" date="2016-10" db="EMBL/GenBank/DDBJ databases">
        <authorList>
            <person name="de Groot N.N."/>
        </authorList>
    </citation>
    <scope>NUCLEOTIDE SEQUENCE [LARGE SCALE GENOMIC DNA]</scope>
    <source>
        <strain evidence="4 5">JCM 11308</strain>
    </source>
</reference>